<proteinExistence type="predicted"/>
<dbReference type="FunCoup" id="Q95QL5">
    <property type="interactions" value="372"/>
</dbReference>
<dbReference type="RefSeq" id="NP_498830.3">
    <property type="nucleotide sequence ID" value="NM_066429.3"/>
</dbReference>
<feature type="transmembrane region" description="Helical" evidence="1">
    <location>
        <begin position="20"/>
        <end position="39"/>
    </location>
</feature>
<evidence type="ECO:0000313" key="4">
    <source>
        <dbReference type="WormBase" id="F10E9.10"/>
    </source>
</evidence>
<keyword evidence="3" id="KW-1185">Reference proteome</keyword>
<dbReference type="PROSITE" id="PS51257">
    <property type="entry name" value="PROKAR_LIPOPROTEIN"/>
    <property type="match status" value="1"/>
</dbReference>
<evidence type="ECO:0000313" key="2">
    <source>
        <dbReference type="EMBL" id="CCD69140.1"/>
    </source>
</evidence>
<sequence length="155" mass="17673">MVTVIPKIISSPYPRTRLPLYLYTVSIIISCSLLYWNLLYCKNYDCVVEKEFRWGSTRHLLQYFPVIAAPIIMVISFSWLIIAIYYSSSSCVLTFNFMEMPSAVLCSLLGGISSVIEIHFSIEVNQVQWTDQWLLSSGSSILLCLLHATIAFTLQ</sequence>
<evidence type="ECO:0000313" key="3">
    <source>
        <dbReference type="Proteomes" id="UP000001940"/>
    </source>
</evidence>
<feature type="transmembrane region" description="Helical" evidence="1">
    <location>
        <begin position="134"/>
        <end position="154"/>
    </location>
</feature>
<accession>Q95QL5</accession>
<dbReference type="Proteomes" id="UP000001940">
    <property type="component" value="Chromosome III"/>
</dbReference>
<reference evidence="2 3" key="1">
    <citation type="journal article" date="1998" name="Science">
        <title>Genome sequence of the nematode C. elegans: a platform for investigating biology.</title>
        <authorList>
            <consortium name="The C. elegans sequencing consortium"/>
            <person name="Sulson J.E."/>
            <person name="Waterston R."/>
        </authorList>
    </citation>
    <scope>NUCLEOTIDE SEQUENCE [LARGE SCALE GENOMIC DNA]</scope>
    <source>
        <strain evidence="2 3">Bristol N2</strain>
    </source>
</reference>
<dbReference type="eggNOG" id="ENOG502TFET">
    <property type="taxonomic scope" value="Eukaryota"/>
</dbReference>
<dbReference type="UCSC" id="F10E9.10">
    <property type="organism name" value="c. elegans"/>
</dbReference>
<protein>
    <submittedName>
        <fullName evidence="2">Transmembrane protein</fullName>
    </submittedName>
</protein>
<dbReference type="KEGG" id="cel:CELE_F10E9.10"/>
<dbReference type="OMA" id="TFNFMEM"/>
<dbReference type="EMBL" id="BX284603">
    <property type="protein sequence ID" value="CCD69140.1"/>
    <property type="molecule type" value="Genomic_DNA"/>
</dbReference>
<dbReference type="PaxDb" id="6239-F10E9.10"/>
<keyword evidence="1" id="KW-0472">Membrane</keyword>
<dbReference type="WormBase" id="F10E9.10">
    <property type="protein sequence ID" value="CE46461"/>
    <property type="gene ID" value="WBGene00017359"/>
</dbReference>
<evidence type="ECO:0000256" key="1">
    <source>
        <dbReference type="SAM" id="Phobius"/>
    </source>
</evidence>
<name>Q95QL5_CAEEL</name>
<dbReference type="AGR" id="WB:WBGene00017359"/>
<dbReference type="OrthoDB" id="5867767at2759"/>
<dbReference type="CTD" id="260096"/>
<feature type="transmembrane region" description="Helical" evidence="1">
    <location>
        <begin position="102"/>
        <end position="122"/>
    </location>
</feature>
<dbReference type="InParanoid" id="Q95QL5"/>
<dbReference type="GeneID" id="260096"/>
<keyword evidence="1" id="KW-1133">Transmembrane helix</keyword>
<dbReference type="SMR" id="Q95QL5"/>
<feature type="transmembrane region" description="Helical" evidence="1">
    <location>
        <begin position="60"/>
        <end position="82"/>
    </location>
</feature>
<keyword evidence="1 2" id="KW-0812">Transmembrane</keyword>
<dbReference type="HOGENOM" id="CLU_1697099_0_0_1"/>
<organism evidence="2 3">
    <name type="scientific">Caenorhabditis elegans</name>
    <dbReference type="NCBI Taxonomy" id="6239"/>
    <lineage>
        <taxon>Eukaryota</taxon>
        <taxon>Metazoa</taxon>
        <taxon>Ecdysozoa</taxon>
        <taxon>Nematoda</taxon>
        <taxon>Chromadorea</taxon>
        <taxon>Rhabditida</taxon>
        <taxon>Rhabditina</taxon>
        <taxon>Rhabditomorpha</taxon>
        <taxon>Rhabditoidea</taxon>
        <taxon>Rhabditidae</taxon>
        <taxon>Peloderinae</taxon>
        <taxon>Caenorhabditis</taxon>
    </lineage>
</organism>
<dbReference type="Bgee" id="WBGene00017359">
    <property type="expression patterns" value="Expressed in pharyngeal muscle cell (C elegans) and 3 other cell types or tissues"/>
</dbReference>
<dbReference type="AlphaFoldDB" id="Q95QL5"/>
<gene>
    <name evidence="2" type="ORF">CELE_F10E9.10</name>
    <name evidence="2 4" type="ORF">F10E9.10</name>
</gene>